<feature type="domain" description="IPT/TIG" evidence="5">
    <location>
        <begin position="2551"/>
        <end position="2633"/>
    </location>
</feature>
<feature type="domain" description="IPT/TIG" evidence="5">
    <location>
        <begin position="2207"/>
        <end position="2289"/>
    </location>
</feature>
<dbReference type="EMBL" id="RFFI01000091">
    <property type="protein sequence ID" value="RMI06837.1"/>
    <property type="molecule type" value="Genomic_DNA"/>
</dbReference>
<feature type="compositionally biased region" description="Low complexity" evidence="2">
    <location>
        <begin position="1786"/>
        <end position="1797"/>
    </location>
</feature>
<protein>
    <recommendedName>
        <fullName evidence="5">IPT/TIG domain-containing protein</fullName>
    </recommendedName>
</protein>
<feature type="domain" description="IPT/TIG" evidence="5">
    <location>
        <begin position="2808"/>
        <end position="2889"/>
    </location>
</feature>
<evidence type="ECO:0000256" key="3">
    <source>
        <dbReference type="SAM" id="Phobius"/>
    </source>
</evidence>
<feature type="domain" description="IPT/TIG" evidence="5">
    <location>
        <begin position="245"/>
        <end position="328"/>
    </location>
</feature>
<feature type="domain" description="IPT/TIG" evidence="5">
    <location>
        <begin position="3326"/>
        <end position="3407"/>
    </location>
</feature>
<proteinExistence type="predicted"/>
<feature type="domain" description="IPT/TIG" evidence="5">
    <location>
        <begin position="1263"/>
        <end position="1346"/>
    </location>
</feature>
<reference evidence="6 7" key="1">
    <citation type="submission" date="2018-10" db="EMBL/GenBank/DDBJ databases">
        <title>Isolation, diversity and antifungal activity of actinobacteria from wheat.</title>
        <authorList>
            <person name="Han C."/>
        </authorList>
    </citation>
    <scope>NUCLEOTIDE SEQUENCE [LARGE SCALE GENOMIC DNA]</scope>
    <source>
        <strain evidence="6 7">NEAU-YY56</strain>
    </source>
</reference>
<evidence type="ECO:0000256" key="2">
    <source>
        <dbReference type="SAM" id="MobiDB-lite"/>
    </source>
</evidence>
<dbReference type="CDD" id="cd00102">
    <property type="entry name" value="IPT"/>
    <property type="match status" value="10"/>
</dbReference>
<feature type="domain" description="IPT/TIG" evidence="5">
    <location>
        <begin position="3153"/>
        <end position="3237"/>
    </location>
</feature>
<feature type="domain" description="IPT/TIG" evidence="5">
    <location>
        <begin position="754"/>
        <end position="835"/>
    </location>
</feature>
<keyword evidence="3" id="KW-1133">Transmembrane helix</keyword>
<comment type="caution">
    <text evidence="6">The sequence shown here is derived from an EMBL/GenBank/DDBJ whole genome shotgun (WGS) entry which is preliminary data.</text>
</comment>
<feature type="domain" description="IPT/TIG" evidence="5">
    <location>
        <begin position="1096"/>
        <end position="1172"/>
    </location>
</feature>
<feature type="domain" description="IPT/TIG" evidence="5">
    <location>
        <begin position="2894"/>
        <end position="2978"/>
    </location>
</feature>
<feature type="domain" description="IPT/TIG" evidence="5">
    <location>
        <begin position="2983"/>
        <end position="3065"/>
    </location>
</feature>
<dbReference type="InterPro" id="IPR002909">
    <property type="entry name" value="IPT_dom"/>
</dbReference>
<feature type="domain" description="IPT/TIG" evidence="5">
    <location>
        <begin position="1437"/>
        <end position="1517"/>
    </location>
</feature>
<evidence type="ECO:0000256" key="4">
    <source>
        <dbReference type="SAM" id="SignalP"/>
    </source>
</evidence>
<feature type="chain" id="PRO_5017925961" description="IPT/TIG domain-containing protein" evidence="4">
    <location>
        <begin position="36"/>
        <end position="3745"/>
    </location>
</feature>
<feature type="domain" description="IPT/TIG" evidence="5">
    <location>
        <begin position="1518"/>
        <end position="1601"/>
    </location>
</feature>
<keyword evidence="7" id="KW-1185">Reference proteome</keyword>
<feature type="domain" description="IPT/TIG" evidence="5">
    <location>
        <begin position="2294"/>
        <end position="2375"/>
    </location>
</feature>
<dbReference type="PANTHER" id="PTHR46769:SF2">
    <property type="entry name" value="FIBROCYSTIN-L ISOFORM 2 PRECURSOR-RELATED"/>
    <property type="match status" value="1"/>
</dbReference>
<feature type="signal peptide" evidence="4">
    <location>
        <begin position="1"/>
        <end position="35"/>
    </location>
</feature>
<dbReference type="GO" id="GO:0005975">
    <property type="term" value="P:carbohydrate metabolic process"/>
    <property type="evidence" value="ECO:0007669"/>
    <property type="project" value="UniProtKB-ARBA"/>
</dbReference>
<feature type="domain" description="IPT/TIG" evidence="5">
    <location>
        <begin position="1862"/>
        <end position="1943"/>
    </location>
</feature>
<feature type="domain" description="IPT/TIG" evidence="5">
    <location>
        <begin position="1690"/>
        <end position="1774"/>
    </location>
</feature>
<feature type="domain" description="IPT/TIG" evidence="5">
    <location>
        <begin position="2119"/>
        <end position="2200"/>
    </location>
</feature>
<feature type="domain" description="IPT/TIG" evidence="5">
    <location>
        <begin position="1010"/>
        <end position="1091"/>
    </location>
</feature>
<feature type="domain" description="IPT/TIG" evidence="5">
    <location>
        <begin position="1781"/>
        <end position="1861"/>
    </location>
</feature>
<keyword evidence="1 4" id="KW-0732">Signal</keyword>
<feature type="domain" description="IPT/TIG" evidence="5">
    <location>
        <begin position="2721"/>
        <end position="2803"/>
    </location>
</feature>
<evidence type="ECO:0000256" key="1">
    <source>
        <dbReference type="ARBA" id="ARBA00022729"/>
    </source>
</evidence>
<feature type="domain" description="IPT/TIG" evidence="5">
    <location>
        <begin position="673"/>
        <end position="753"/>
    </location>
</feature>
<feature type="domain" description="IPT/TIG" evidence="5">
    <location>
        <begin position="928"/>
        <end position="1009"/>
    </location>
</feature>
<keyword evidence="3" id="KW-0472">Membrane</keyword>
<feature type="domain" description="IPT/TIG" evidence="5">
    <location>
        <begin position="1609"/>
        <end position="1689"/>
    </location>
</feature>
<feature type="transmembrane region" description="Helical" evidence="3">
    <location>
        <begin position="3709"/>
        <end position="3726"/>
    </location>
</feature>
<feature type="domain" description="IPT/TIG" evidence="5">
    <location>
        <begin position="2463"/>
        <end position="2546"/>
    </location>
</feature>
<feature type="domain" description="IPT/TIG" evidence="5">
    <location>
        <begin position="839"/>
        <end position="921"/>
    </location>
</feature>
<feature type="domain" description="IPT/TIG" evidence="5">
    <location>
        <begin position="2376"/>
        <end position="2458"/>
    </location>
</feature>
<dbReference type="Proteomes" id="UP000269289">
    <property type="component" value="Unassembled WGS sequence"/>
</dbReference>
<feature type="domain" description="IPT/TIG" evidence="5">
    <location>
        <begin position="2039"/>
        <end position="2118"/>
    </location>
</feature>
<dbReference type="InterPro" id="IPR013783">
    <property type="entry name" value="Ig-like_fold"/>
</dbReference>
<feature type="domain" description="IPT/TIG" evidence="5">
    <location>
        <begin position="3411"/>
        <end position="3493"/>
    </location>
</feature>
<dbReference type="InterPro" id="IPR052387">
    <property type="entry name" value="Fibrocystin"/>
</dbReference>
<dbReference type="Gene3D" id="2.60.40.10">
    <property type="entry name" value="Immunoglobulins"/>
    <property type="match status" value="40"/>
</dbReference>
<dbReference type="CDD" id="cd00603">
    <property type="entry name" value="IPT_PCSR"/>
    <property type="match status" value="8"/>
</dbReference>
<feature type="domain" description="IPT/TIG" evidence="5">
    <location>
        <begin position="1948"/>
        <end position="2031"/>
    </location>
</feature>
<feature type="domain" description="IPT/TIG" evidence="5">
    <location>
        <begin position="583"/>
        <end position="666"/>
    </location>
</feature>
<feature type="domain" description="IPT/TIG" evidence="5">
    <location>
        <begin position="414"/>
        <end position="495"/>
    </location>
</feature>
<feature type="domain" description="IPT/TIG" evidence="5">
    <location>
        <begin position="3242"/>
        <end position="3325"/>
    </location>
</feature>
<feature type="region of interest" description="Disordered" evidence="2">
    <location>
        <begin position="1778"/>
        <end position="1797"/>
    </location>
</feature>
<feature type="domain" description="IPT/TIG" evidence="5">
    <location>
        <begin position="3500"/>
        <end position="3582"/>
    </location>
</feature>
<feature type="domain" description="IPT/TIG" evidence="5">
    <location>
        <begin position="1177"/>
        <end position="1258"/>
    </location>
</feature>
<sequence>MMTGAWARARRTIAAAVAAVLAFGVILFAPTAAQAAPGDASATSVAINLNAGVSIPPLVNIPLVSLTGTVGTAVAPAAGGTSQSGLLGVNLSNVLGAASATGQVTNTTATRSAAGSSATSEVAGVNVGLLGINAVSTGVVSAQATCTTGAQPTATANVAGLQVLGQAVTLNANAVNVPAINVDVAGLVGAQVGAVVRQVITTTSTTAASAAVVVDLNLSASALGIPVNVNLGSIQLAQASCTTPNATVTATTPTSGPTSGGTSVTITGNGLQNATGVTFGGTAATITAQPADGTSLTVTAPPSETAGAAAITVARPTGNVSAGTFTYVAPTITSVAPPQGTTAGGTSVTITGTGLSAATGVTFGGTAGTITGRTATTLTVTTPAHAAGPVAVAVVLPGLDVTAANAYTYVVPTNPTVATMTPTSGPAAGGTSVTITGTNLGNVSSVTFGGTAGTITAQSATSLTVTTPPHAPGPFPVVLTNPGGSTTAASPFTFTDDGSTATLGTPTPATVPTSGGTTVTVSGTGLANVTGVTVRGVPATNVVATGTSVTFTVPATETAGAAPVVLQFPAGRRTTTTGVTYVAPTLTAVTPASGPAAGGQTVTLTGTGLFPRTAVTFGGVPATVTGAAADGTSLTVTTPAHAPGPVGVVVTLPGADASLAAAYTYQADGTGVTVTGIAPATSPTRGAGTLTVSGSGFTGATSLRIGTQTVPATVGAGGTTVSATIPASETAGSVPVTIVFPAGETTAGALVYVAPTLTLDPTQGPTTGGTPVTITGTGLTGATGVSFGGTAGTGLVVDSDTQIRVTAPAHAAGPVDVVVTLPGLDATATAGYAYVTPGTATVSAVTPDSGPVAGGTSVTLTGTGLGTVTAVTFDGVPATIQPGGTATSLTVTTPPHAAGPVPITITNAGGTSTLPAGFTYLGDGTGVTVATLTPGTVPTAGGTTVTVTGTGFTGATGVTVRGAAASDVVVGAGGTSLTFTVPPSETAGAAPVVLQFPLGTAAAGNLTYQAPSLTSVAPPQGPTSGGTTVTLTGTGIEAATGVTFGGIPATALTVVGPGQITVTAPAQGAGAVPVQVTLPGLDPAAGTYTYLADGANATVTSVTPAQLPTSGGTITISGTNLGAATGVTVGGVPLTGVTVAAGTITGTVPPSETGGPRPVVVQFPAGTVPAGTVTLLAPTITALTPNWGVSSGGNSVTITGTNLGAATAVTFDGVAAPITASSPTSLTVTVPAGTHGPADVLVTLPGADAALAAGYTYLDDGSEAEVTGLTPTEVPTTGGTTVTITGTGLDAVTGVTIGGIPAANVVVGPGGTTVTATTPPSDVPGAATVTLTFEAGTVVAGTLIYVPPTITGVTPDDGPAAGGTSVTLTGTGFTGASQVLFDGVPGTITAVAPGGTGITVTTPAHAPGPVPVTVVLTGTDATLADGFTYLADGTGATVTGIAPTTVPTGGGTVTVSGTGLGPVTGVTVGGEPATVVDVAPDGTSVTVAVPATETAGPADVVLQFPGGELPAGAITYAAPTVATLDPASGVAAGGETVTLTGTGLAGATEVTFGGVPATIVEVDPDGLFITVTTPAGAPGPVDVAVTLPGLDAALADGFTYLDDGSGADVTGITPATTPTAGGGTITVTGTGLAGVTGLTVGGNAATGVVAAPDGLSVTAVIPPSETVGTAPVVLVFPEGTVPAGSLEYVGPTVTAVTPATGSAAGGTEVTITGTGLAGATGVLFGGVPGAGVTSTPDGTSVTVWTPAGTEGTTVPVTVQLPGLDVTEPAAYTYEADGTGATVDDMTPTTSPSTGGGTLTITGSGFTGADAVEIGGEPVPFDLVSDSEITLTIPPSETAGAQPVVIVYDGVGTVLAGTLTYVASTVTAVAPATGGVAGGTEVTLTGTGLGAVESVLVDGIPVAVDAASDTTLVFTTPAHAAGPVDVVLVQDGADVTLPGAFTYVPDGTDADVTGLAPTESPLAGGITATITGTDLGGATGVTVAGVPATDVVVSPDGTTISFTVPEGEALGDAPVLIQYPVGEVAAGTLTYVADGSSSDVTSLEPPTGVTSGGTVVTIVGTGFTGATGVTFGGVPGTGFAVVSDEEITVTTPAADAAGAVPVVIEFPEGELAAPDFTYEVATVTSILPDEGREAGGQPVTLTGTGLQNVTDVIIGGTTVAVTSASETTVTFTAPAHAPGVVDLVLVQPGADLTLPDAFEYLRDGTGAVVDGLAPEEVLLGGGATVTISGSGLQGATSVTVDGVAATDVVSAPDGLTITFTVPPGTAPGTAPVVIQYPAGPGVPAGDLTSVDDGTASTVDDLTPTTSPTAGGGTLTITGTNLEGVIGVTVGGVPATDLAVSAGTVTVTIPPGDTAGPADVVLQFPAGEVPAGTLTYEATTVDEVDPPEGPGAGGTTVTLTGENLGAVTEVLVDGVGVPATPGPGGLSLSFVTPPHAPGAVDLVLVQPGADVTLPGGFTYLVDGSDAVVDGIDPSTVPLAGGVPVVISGTGLTGATGVTVGGADVGPIEVAPDGTSISFTAPPGTAVGTVPVAIVYPGGTVPAGDLTYADDGSESDVTGIDPTTAPTSGGVTLTITGSGLTNATAVTVGGVTADDVVVVSDTEVTVTVPAADAAGAVPVVVVFPEGEVAAGDLTYVAATVDDVDPAQGPAAGGTSVTLTGENLGGVTEVLVDGVSVPAVATATTVTFTTPAHAPGAVDLVLVQPGVDVTLPGAFTYLADGTGAVVDGLTPDTVPLAGGPTVTIGGTGLTGATGVTVGGGDVGPIVVAPDGTSISFTAPPGTTPGAEPVVITYPAGPGVPAGDLTYADDGSQSEVTDLDPETSPTSGGITLTITGSGLTNATGVTVGGVDATDFLVVSDTEITVTVPAGAAGPAAVVVEFPEGELDAGSITYLADGADAVVDGLDPTTAPLAGGTTITIVGTDLTGASGVTVGGEDVGPIVVAPDGTSITFTAPPSTTTGPAAVVIQYPAGTTVPAGDLEFLDDGSQSEVTGIAPTSVGTAGGVVTITGSGFTNLQDVLVRGASAPAFTIVSDTEIEVTLPATETPGAAPIGLVFETGPAVPAGTVTYVASTVTAVSPDEVAQSGGQTVTVTGTRLGAVTAVLVDGVSVPATPNGAGTSLTFVAPAHAPGAVDLVLVQAGADVTVTDGLTYLADGSDAVVTGLIPDTAPLAGGTRVTITGTGLVGASGVTVDGVPATAVVVAPDGTSIAFTVPGADAPGAAAVAVQFPAGSDVPAGEIEYLDDGSDSAITSWSPATAPTSGDRPFTLTGTGFLTVLRVMVRDQPMTWFDVSDDGTTITGALPPSETGGPAAVWLEFPAGVRSVGTLAYAEPVVTTVSPAQGPVAGGTLVTLTGSGLEAATAVLFDGVSGTDLTVVPGGLTVRSPAGAAGLADVQVEIPGADAWSVGGFGYVPPGGPFLAGLIPASGPTAGGTTVTITGTGLDTTTAVTFGGVPATVVGTPTATQVVVVVPAHGAGPVPVAVTNGAGTSTLPNAYTYVAPATGPTMSVTYYTPRFGPTTGGQTLAIGGTGFVQGRTSVTFGGVPAQSVTVLSDTALVVVTPPHAEGIVPLVVAVDGVDAQSLGYEYDAVAAPVPGAPTVGGVDPSELPAAGGVPVTVVGTGFVPGDTSVFVCGVLIDPSAVTVAADGTSLTFTAPACGPGTTDLLVIAPGGTVGIPVTYFASGVLAAPDDPADGADGSGSGVLATTGSDIGRAAPRWALALVVGGAGLLVVRQVVVRHRRQVVAVTLRQG</sequence>
<keyword evidence="3" id="KW-0812">Transmembrane</keyword>
<feature type="domain" description="IPT/TIG" evidence="5">
    <location>
        <begin position="329"/>
        <end position="410"/>
    </location>
</feature>
<evidence type="ECO:0000259" key="5">
    <source>
        <dbReference type="SMART" id="SM00429"/>
    </source>
</evidence>
<feature type="region of interest" description="Disordered" evidence="2">
    <location>
        <begin position="2803"/>
        <end position="2822"/>
    </location>
</feature>
<dbReference type="Pfam" id="PF01833">
    <property type="entry name" value="TIG"/>
    <property type="match status" value="38"/>
</dbReference>
<feature type="domain" description="IPT/TIG" evidence="5">
    <location>
        <begin position="2634"/>
        <end position="2714"/>
    </location>
</feature>
<feature type="domain" description="IPT/TIG" evidence="5">
    <location>
        <begin position="505"/>
        <end position="582"/>
    </location>
</feature>
<evidence type="ECO:0000313" key="7">
    <source>
        <dbReference type="Proteomes" id="UP000269289"/>
    </source>
</evidence>
<dbReference type="SUPFAM" id="SSF81296">
    <property type="entry name" value="E set domains"/>
    <property type="match status" value="36"/>
</dbReference>
<dbReference type="SMART" id="SM00429">
    <property type="entry name" value="IPT"/>
    <property type="match status" value="39"/>
</dbReference>
<evidence type="ECO:0000313" key="6">
    <source>
        <dbReference type="EMBL" id="RMI06837.1"/>
    </source>
</evidence>
<feature type="domain" description="IPT/TIG" evidence="5">
    <location>
        <begin position="1347"/>
        <end position="1430"/>
    </location>
</feature>
<organism evidence="6 7">
    <name type="scientific">Cellulomonas triticagri</name>
    <dbReference type="NCBI Taxonomy" id="2483352"/>
    <lineage>
        <taxon>Bacteria</taxon>
        <taxon>Bacillati</taxon>
        <taxon>Actinomycetota</taxon>
        <taxon>Actinomycetes</taxon>
        <taxon>Micrococcales</taxon>
        <taxon>Cellulomonadaceae</taxon>
        <taxon>Cellulomonas</taxon>
    </lineage>
</organism>
<dbReference type="InterPro" id="IPR014756">
    <property type="entry name" value="Ig_E-set"/>
</dbReference>
<feature type="domain" description="IPT/TIG" evidence="5">
    <location>
        <begin position="3066"/>
        <end position="3148"/>
    </location>
</feature>
<gene>
    <name evidence="6" type="ORF">EBM89_14955</name>
</gene>
<name>A0A3M2IY36_9CELL</name>
<accession>A0A3M2IY36</accession>
<dbReference type="PANTHER" id="PTHR46769">
    <property type="entry name" value="POLYCYSTIC KIDNEY AND HEPATIC DISEASE 1 (AUTOSOMAL RECESSIVE)-LIKE 1"/>
    <property type="match status" value="1"/>
</dbReference>